<dbReference type="AlphaFoldDB" id="A0A4U5N4B6"/>
<reference evidence="1 2" key="1">
    <citation type="journal article" date="2015" name="Genome Biol.">
        <title>Comparative genomics of Steinernema reveals deeply conserved gene regulatory networks.</title>
        <authorList>
            <person name="Dillman A.R."/>
            <person name="Macchietto M."/>
            <person name="Porter C.F."/>
            <person name="Rogers A."/>
            <person name="Williams B."/>
            <person name="Antoshechkin I."/>
            <person name="Lee M.M."/>
            <person name="Goodwin Z."/>
            <person name="Lu X."/>
            <person name="Lewis E.E."/>
            <person name="Goodrich-Blair H."/>
            <person name="Stock S.P."/>
            <person name="Adams B.J."/>
            <person name="Sternberg P.W."/>
            <person name="Mortazavi A."/>
        </authorList>
    </citation>
    <scope>NUCLEOTIDE SEQUENCE [LARGE SCALE GENOMIC DNA]</scope>
    <source>
        <strain evidence="1 2">ALL</strain>
    </source>
</reference>
<keyword evidence="2" id="KW-1185">Reference proteome</keyword>
<name>A0A4U5N4B6_STECR</name>
<evidence type="ECO:0000313" key="1">
    <source>
        <dbReference type="EMBL" id="TKR77208.1"/>
    </source>
</evidence>
<accession>A0A4U5N4B6</accession>
<dbReference type="Proteomes" id="UP000298663">
    <property type="component" value="Unassembled WGS sequence"/>
</dbReference>
<reference evidence="1 2" key="2">
    <citation type="journal article" date="2019" name="G3 (Bethesda)">
        <title>Hybrid Assembly of the Genome of the Entomopathogenic Nematode Steinernema carpocapsae Identifies the X-Chromosome.</title>
        <authorList>
            <person name="Serra L."/>
            <person name="Macchietto M."/>
            <person name="Macias-Munoz A."/>
            <person name="McGill C.J."/>
            <person name="Rodriguez I.M."/>
            <person name="Rodriguez B."/>
            <person name="Murad R."/>
            <person name="Mortazavi A."/>
        </authorList>
    </citation>
    <scope>NUCLEOTIDE SEQUENCE [LARGE SCALE GENOMIC DNA]</scope>
    <source>
        <strain evidence="1 2">ALL</strain>
    </source>
</reference>
<dbReference type="EMBL" id="AZBU02000005">
    <property type="protein sequence ID" value="TKR77208.1"/>
    <property type="molecule type" value="Genomic_DNA"/>
</dbReference>
<protein>
    <submittedName>
        <fullName evidence="1">Uncharacterized protein</fullName>
    </submittedName>
</protein>
<comment type="caution">
    <text evidence="1">The sequence shown here is derived from an EMBL/GenBank/DDBJ whole genome shotgun (WGS) entry which is preliminary data.</text>
</comment>
<organism evidence="1 2">
    <name type="scientific">Steinernema carpocapsae</name>
    <name type="common">Entomopathogenic nematode</name>
    <dbReference type="NCBI Taxonomy" id="34508"/>
    <lineage>
        <taxon>Eukaryota</taxon>
        <taxon>Metazoa</taxon>
        <taxon>Ecdysozoa</taxon>
        <taxon>Nematoda</taxon>
        <taxon>Chromadorea</taxon>
        <taxon>Rhabditida</taxon>
        <taxon>Tylenchina</taxon>
        <taxon>Panagrolaimomorpha</taxon>
        <taxon>Strongyloidoidea</taxon>
        <taxon>Steinernematidae</taxon>
        <taxon>Steinernema</taxon>
    </lineage>
</organism>
<sequence>MKAVKPILNKAVVLPTQMNLFRNHVIHGIFPITKLASNEAFEVRPVRRNPLFLIRANLGKVFRGKQLPNRGEVNHAFGKTKPKSGGFWELRQALFRV</sequence>
<proteinExistence type="predicted"/>
<evidence type="ECO:0000313" key="2">
    <source>
        <dbReference type="Proteomes" id="UP000298663"/>
    </source>
</evidence>
<gene>
    <name evidence="1" type="ORF">L596_018222</name>
</gene>